<dbReference type="InterPro" id="IPR052370">
    <property type="entry name" value="Meta-cleavage_hydrolase"/>
</dbReference>
<dbReference type="PANTHER" id="PTHR43139:SF52">
    <property type="entry name" value="SI:DKEY-122A22.2"/>
    <property type="match status" value="1"/>
</dbReference>
<gene>
    <name evidence="2" type="ORF">SAMN04487771_10652</name>
</gene>
<dbReference type="SUPFAM" id="SSF53474">
    <property type="entry name" value="alpha/beta-Hydrolases"/>
    <property type="match status" value="1"/>
</dbReference>
<organism evidence="2 3">
    <name type="scientific">[Clostridium] aminophilum</name>
    <dbReference type="NCBI Taxonomy" id="1526"/>
    <lineage>
        <taxon>Bacteria</taxon>
        <taxon>Bacillati</taxon>
        <taxon>Bacillota</taxon>
        <taxon>Clostridia</taxon>
        <taxon>Lachnospirales</taxon>
        <taxon>Lachnospiraceae</taxon>
    </lineage>
</organism>
<keyword evidence="3" id="KW-1185">Reference proteome</keyword>
<sequence length="303" mass="34868">MKKGLSLKSKVIEDQNISYRIFGEGDIDLVIEMGLGAVAGEWWHIAEQLSKQFAVLLYERGRNISKARSPKNIAEELHALLMKLPCKGKITFLAHSQGGLYAQQFARIYPDMVYGIVFVDPLSANDNTYKSVFLTAKEQKKSGFNKSENFVNMKKLASCHLGPVIKLIMRKAPPFYYYDQFSPEAKKYILDELTKAELHDVALEEYRLAHEEKEICQLKEKGDFPKIPIVLITHESEFEIKEIMEFGQTTKEFAVKVEDLWQSLMQEYLTFSDQSILLRANNSGHYIHLTNFEVIMQALQWIS</sequence>
<accession>A0A1I0I1U1</accession>
<evidence type="ECO:0000259" key="1">
    <source>
        <dbReference type="Pfam" id="PF00561"/>
    </source>
</evidence>
<dbReference type="Pfam" id="PF00561">
    <property type="entry name" value="Abhydrolase_1"/>
    <property type="match status" value="1"/>
</dbReference>
<reference evidence="2 3" key="1">
    <citation type="submission" date="2016-10" db="EMBL/GenBank/DDBJ databases">
        <authorList>
            <person name="de Groot N.N."/>
        </authorList>
    </citation>
    <scope>NUCLEOTIDE SEQUENCE [LARGE SCALE GENOMIC DNA]</scope>
    <source>
        <strain evidence="2 3">KH1P1</strain>
    </source>
</reference>
<evidence type="ECO:0000313" key="2">
    <source>
        <dbReference type="EMBL" id="SET90394.1"/>
    </source>
</evidence>
<protein>
    <submittedName>
        <fullName evidence="2">Pimeloyl-ACP methyl ester carboxylesterase</fullName>
    </submittedName>
</protein>
<proteinExistence type="predicted"/>
<feature type="domain" description="AB hydrolase-1" evidence="1">
    <location>
        <begin position="29"/>
        <end position="127"/>
    </location>
</feature>
<dbReference type="RefSeq" id="WP_074650426.1">
    <property type="nucleotide sequence ID" value="NZ_FOIL01000065.1"/>
</dbReference>
<dbReference type="EMBL" id="FOIL01000065">
    <property type="protein sequence ID" value="SET90394.1"/>
    <property type="molecule type" value="Genomic_DNA"/>
</dbReference>
<dbReference type="Proteomes" id="UP000199820">
    <property type="component" value="Unassembled WGS sequence"/>
</dbReference>
<dbReference type="InterPro" id="IPR000073">
    <property type="entry name" value="AB_hydrolase_1"/>
</dbReference>
<dbReference type="PANTHER" id="PTHR43139">
    <property type="entry name" value="SI:DKEY-122A22.2"/>
    <property type="match status" value="1"/>
</dbReference>
<dbReference type="AlphaFoldDB" id="A0A1I0I1U1"/>
<dbReference type="Gene3D" id="3.40.50.1820">
    <property type="entry name" value="alpha/beta hydrolase"/>
    <property type="match status" value="1"/>
</dbReference>
<dbReference type="InterPro" id="IPR029058">
    <property type="entry name" value="AB_hydrolase_fold"/>
</dbReference>
<dbReference type="OrthoDB" id="59888at2"/>
<name>A0A1I0I1U1_9FIRM</name>
<dbReference type="STRING" id="1526.SAMN02910262_01351"/>
<evidence type="ECO:0000313" key="3">
    <source>
        <dbReference type="Proteomes" id="UP000199820"/>
    </source>
</evidence>